<evidence type="ECO:0000313" key="1">
    <source>
        <dbReference type="EMBL" id="MBK1725727.1"/>
    </source>
</evidence>
<accession>A0ABS1E3K5</accession>
<evidence type="ECO:0000313" key="2">
    <source>
        <dbReference type="Proteomes" id="UP000738126"/>
    </source>
</evidence>
<comment type="caution">
    <text evidence="1">The sequence shown here is derived from an EMBL/GenBank/DDBJ whole genome shotgun (WGS) entry which is preliminary data.</text>
</comment>
<gene>
    <name evidence="1" type="ORF">CKO13_01555</name>
</gene>
<dbReference type="Pfam" id="PF06528">
    <property type="entry name" value="Phage_P2_GpE"/>
    <property type="match status" value="1"/>
</dbReference>
<keyword evidence="2" id="KW-1185">Reference proteome</keyword>
<name>A0ABS1E3K5_9GAMM</name>
<protein>
    <submittedName>
        <fullName evidence="1">GpE family phage tail protein</fullName>
    </submittedName>
</protein>
<dbReference type="InterPro" id="IPR009493">
    <property type="entry name" value="P2_GpE"/>
</dbReference>
<sequence length="44" mass="5093">MEDAIADVATIFHWPLSEMTPMTVGELMDWRERARVRSGDRGEE</sequence>
<reference evidence="1 2" key="1">
    <citation type="journal article" date="2020" name="Microorganisms">
        <title>Osmotic Adaptation and Compatible Solute Biosynthesis of Phototrophic Bacteria as Revealed from Genome Analyses.</title>
        <authorList>
            <person name="Imhoff J.F."/>
            <person name="Rahn T."/>
            <person name="Kunzel S."/>
            <person name="Keller A."/>
            <person name="Neulinger S.C."/>
        </authorList>
    </citation>
    <scope>NUCLEOTIDE SEQUENCE [LARGE SCALE GENOMIC DNA]</scope>
    <source>
        <strain evidence="1 2">DSM 15116</strain>
    </source>
</reference>
<organism evidence="1 2">
    <name type="scientific">Halorhodospira neutriphila</name>
    <dbReference type="NCBI Taxonomy" id="168379"/>
    <lineage>
        <taxon>Bacteria</taxon>
        <taxon>Pseudomonadati</taxon>
        <taxon>Pseudomonadota</taxon>
        <taxon>Gammaproteobacteria</taxon>
        <taxon>Chromatiales</taxon>
        <taxon>Ectothiorhodospiraceae</taxon>
        <taxon>Halorhodospira</taxon>
    </lineage>
</organism>
<proteinExistence type="predicted"/>
<dbReference type="EMBL" id="NRSH01000007">
    <property type="protein sequence ID" value="MBK1725727.1"/>
    <property type="molecule type" value="Genomic_DNA"/>
</dbReference>
<dbReference type="Proteomes" id="UP000738126">
    <property type="component" value="Unassembled WGS sequence"/>
</dbReference>